<accession>M3YG00</accession>
<feature type="region of interest" description="Disordered" evidence="1">
    <location>
        <begin position="38"/>
        <end position="78"/>
    </location>
</feature>
<reference evidence="2" key="1">
    <citation type="submission" date="2024-06" db="UniProtKB">
        <authorList>
            <consortium name="Ensembl"/>
        </authorList>
    </citation>
    <scope>IDENTIFICATION</scope>
</reference>
<proteinExistence type="predicted"/>
<dbReference type="Ensembl" id="ENSMPUT00000010420.1">
    <property type="protein sequence ID" value="ENSMPUP00000010257.1"/>
    <property type="gene ID" value="ENSMPUG00000010330.1"/>
</dbReference>
<dbReference type="AlphaFoldDB" id="M3YG00"/>
<protein>
    <submittedName>
        <fullName evidence="2">Uncharacterized protein</fullName>
    </submittedName>
</protein>
<organism evidence="2">
    <name type="scientific">Mustela putorius furo</name>
    <name type="common">European domestic ferret</name>
    <name type="synonym">Mustela furo</name>
    <dbReference type="NCBI Taxonomy" id="9669"/>
    <lineage>
        <taxon>Eukaryota</taxon>
        <taxon>Metazoa</taxon>
        <taxon>Chordata</taxon>
        <taxon>Craniata</taxon>
        <taxon>Vertebrata</taxon>
        <taxon>Euteleostomi</taxon>
        <taxon>Mammalia</taxon>
        <taxon>Eutheria</taxon>
        <taxon>Laurasiatheria</taxon>
        <taxon>Carnivora</taxon>
        <taxon>Caniformia</taxon>
        <taxon>Musteloidea</taxon>
        <taxon>Mustelidae</taxon>
        <taxon>Mustelinae</taxon>
        <taxon>Mustela</taxon>
    </lineage>
</organism>
<evidence type="ECO:0000256" key="1">
    <source>
        <dbReference type="SAM" id="MobiDB-lite"/>
    </source>
</evidence>
<evidence type="ECO:0000313" key="2">
    <source>
        <dbReference type="Ensembl" id="ENSMPUP00000010257.1"/>
    </source>
</evidence>
<dbReference type="EMBL" id="AEYP01055776">
    <property type="status" value="NOT_ANNOTATED_CDS"/>
    <property type="molecule type" value="Genomic_DNA"/>
</dbReference>
<sequence length="92" mass="10206">MSSHSRTSLKSSYSLRLILTHPSPKLVRKSPKINHRKVVTQAEPLDPKEAAASPPDTDFTASLAPSDPSTEDSEWTHWTTCPGYSQRSKVFV</sequence>
<dbReference type="InParanoid" id="M3YG00"/>
<name>M3YG00_MUSPF</name>
<dbReference type="HOGENOM" id="CLU_2412663_0_0_1"/>